<comment type="caution">
    <text evidence="1">The sequence shown here is derived from an EMBL/GenBank/DDBJ whole genome shotgun (WGS) entry which is preliminary data.</text>
</comment>
<dbReference type="HOGENOM" id="CLU_3228470_0_0_11"/>
<protein>
    <submittedName>
        <fullName evidence="1">Uncharacterized protein</fullName>
    </submittedName>
</protein>
<evidence type="ECO:0000313" key="1">
    <source>
        <dbReference type="EMBL" id="ERH24494.1"/>
    </source>
</evidence>
<sequence>MPGSGDAELVGSIIVAYDCSTASAIVCRSEGVGRSWCSDGNCS</sequence>
<dbReference type="Proteomes" id="UP000016536">
    <property type="component" value="Unassembled WGS sequence"/>
</dbReference>
<name>U1QS99_9ACTO</name>
<reference evidence="1 2" key="1">
    <citation type="submission" date="2013-08" db="EMBL/GenBank/DDBJ databases">
        <authorList>
            <person name="Weinstock G."/>
            <person name="Sodergren E."/>
            <person name="Wylie T."/>
            <person name="Fulton L."/>
            <person name="Fulton R."/>
            <person name="Fronick C."/>
            <person name="O'Laughlin M."/>
            <person name="Godfrey J."/>
            <person name="Miner T."/>
            <person name="Herter B."/>
            <person name="Appelbaum E."/>
            <person name="Cordes M."/>
            <person name="Lek S."/>
            <person name="Wollam A."/>
            <person name="Pepin K.H."/>
            <person name="Palsikar V.B."/>
            <person name="Mitreva M."/>
            <person name="Wilson R.K."/>
        </authorList>
    </citation>
    <scope>NUCLEOTIDE SEQUENCE [LARGE SCALE GENOMIC DNA]</scope>
    <source>
        <strain evidence="1 2">F0542</strain>
    </source>
</reference>
<organism evidence="1 2">
    <name type="scientific">Actinomyces johnsonii F0542</name>
    <dbReference type="NCBI Taxonomy" id="1321818"/>
    <lineage>
        <taxon>Bacteria</taxon>
        <taxon>Bacillati</taxon>
        <taxon>Actinomycetota</taxon>
        <taxon>Actinomycetes</taxon>
        <taxon>Actinomycetales</taxon>
        <taxon>Actinomycetaceae</taxon>
        <taxon>Actinomyces</taxon>
    </lineage>
</organism>
<accession>U1QS99</accession>
<keyword evidence="2" id="KW-1185">Reference proteome</keyword>
<dbReference type="AlphaFoldDB" id="U1QS99"/>
<proteinExistence type="predicted"/>
<gene>
    <name evidence="1" type="ORF">HMPREF1979_01240</name>
</gene>
<evidence type="ECO:0000313" key="2">
    <source>
        <dbReference type="Proteomes" id="UP000016536"/>
    </source>
</evidence>
<dbReference type="EMBL" id="AWSE01000060">
    <property type="protein sequence ID" value="ERH24494.1"/>
    <property type="molecule type" value="Genomic_DNA"/>
</dbReference>